<feature type="compositionally biased region" description="Basic residues" evidence="10">
    <location>
        <begin position="323"/>
        <end position="337"/>
    </location>
</feature>
<dbReference type="Gene3D" id="3.30.40.10">
    <property type="entry name" value="Zinc/RING finger domain, C3HC4 (zinc finger)"/>
    <property type="match status" value="1"/>
</dbReference>
<proteinExistence type="inferred from homology"/>
<dbReference type="PANTHER" id="PTHR14155">
    <property type="entry name" value="RING FINGER DOMAIN-CONTAINING"/>
    <property type="match status" value="1"/>
</dbReference>
<reference evidence="14" key="2">
    <citation type="submission" date="2025-08" db="UniProtKB">
        <authorList>
            <consortium name="RefSeq"/>
        </authorList>
    </citation>
    <scope>IDENTIFICATION</scope>
</reference>
<accession>A0A1U8HU19</accession>
<dbReference type="PaxDb" id="3635-A0A1U8HU19"/>
<feature type="compositionally biased region" description="Basic and acidic residues" evidence="10">
    <location>
        <begin position="384"/>
        <end position="397"/>
    </location>
</feature>
<keyword evidence="7" id="KW-0862">Zinc</keyword>
<feature type="region of interest" description="Disordered" evidence="10">
    <location>
        <begin position="320"/>
        <end position="354"/>
    </location>
</feature>
<dbReference type="STRING" id="3635.A0A1U8HU19"/>
<keyword evidence="11" id="KW-0472">Membrane</keyword>
<evidence type="ECO:0000256" key="9">
    <source>
        <dbReference type="PROSITE-ProRule" id="PRU00175"/>
    </source>
</evidence>
<gene>
    <name evidence="14" type="primary">LOC107887734</name>
</gene>
<dbReference type="GO" id="GO:0016020">
    <property type="term" value="C:membrane"/>
    <property type="evidence" value="ECO:0007669"/>
    <property type="project" value="UniProtKB-SubCell"/>
</dbReference>
<evidence type="ECO:0000256" key="5">
    <source>
        <dbReference type="ARBA" id="ARBA00022771"/>
    </source>
</evidence>
<dbReference type="GO" id="GO:0061630">
    <property type="term" value="F:ubiquitin protein ligase activity"/>
    <property type="evidence" value="ECO:0007669"/>
    <property type="project" value="UniProtKB-EC"/>
</dbReference>
<dbReference type="RefSeq" id="XP_016667458.2">
    <property type="nucleotide sequence ID" value="XM_016811969.2"/>
</dbReference>
<comment type="similarity">
    <text evidence="8">Belongs to the RING-type zinc finger family. ATL subfamily.</text>
</comment>
<keyword evidence="6" id="KW-0833">Ubl conjugation pathway</keyword>
<dbReference type="GO" id="GO:0008270">
    <property type="term" value="F:zinc ion binding"/>
    <property type="evidence" value="ECO:0007669"/>
    <property type="project" value="UniProtKB-KW"/>
</dbReference>
<evidence type="ECO:0000256" key="1">
    <source>
        <dbReference type="ARBA" id="ARBA00000900"/>
    </source>
</evidence>
<evidence type="ECO:0000256" key="10">
    <source>
        <dbReference type="SAM" id="MobiDB-lite"/>
    </source>
</evidence>
<dbReference type="SMART" id="SM00184">
    <property type="entry name" value="RING"/>
    <property type="match status" value="1"/>
</dbReference>
<evidence type="ECO:0000256" key="11">
    <source>
        <dbReference type="SAM" id="Phobius"/>
    </source>
</evidence>
<feature type="region of interest" description="Disordered" evidence="10">
    <location>
        <begin position="435"/>
        <end position="460"/>
    </location>
</feature>
<evidence type="ECO:0000256" key="6">
    <source>
        <dbReference type="ARBA" id="ARBA00022786"/>
    </source>
</evidence>
<dbReference type="KEGG" id="ghi:107887734"/>
<keyword evidence="11" id="KW-1133">Transmembrane helix</keyword>
<comment type="catalytic activity">
    <reaction evidence="1">
        <text>S-ubiquitinyl-[E2 ubiquitin-conjugating enzyme]-L-cysteine + [acceptor protein]-L-lysine = [E2 ubiquitin-conjugating enzyme]-L-cysteine + N(6)-ubiquitinyl-[acceptor protein]-L-lysine.</text>
        <dbReference type="EC" id="2.3.2.27"/>
    </reaction>
</comment>
<keyword evidence="4" id="KW-0479">Metal-binding</keyword>
<feature type="transmembrane region" description="Helical" evidence="11">
    <location>
        <begin position="92"/>
        <end position="111"/>
    </location>
</feature>
<feature type="compositionally biased region" description="Polar residues" evidence="10">
    <location>
        <begin position="442"/>
        <end position="460"/>
    </location>
</feature>
<feature type="transmembrane region" description="Helical" evidence="11">
    <location>
        <begin position="53"/>
        <end position="72"/>
    </location>
</feature>
<keyword evidence="13" id="KW-1185">Reference proteome</keyword>
<dbReference type="Proteomes" id="UP000818029">
    <property type="component" value="Chromosome A11"/>
</dbReference>
<name>A0A1U8HU19_GOSHI</name>
<comment type="pathway">
    <text evidence="2">Protein modification; protein ubiquitination.</text>
</comment>
<keyword evidence="11" id="KW-0812">Transmembrane</keyword>
<sequence length="460" mass="51750">MVKKKIIWIFIEKRKSQKSTFTWEASSIVKQMTQPSLPLWLPSMKHRRNQLHIWNWTHPFFFFFFLSFKTPLPCFSLTLSSLSNAPFLTMSYTTHHGVFSLFFLLFLLLSPPPSFAQNFNQDEENYARFSPSMAVIIVVLIAALFFVGLFAIYIRNCSDVYTNRQSIRPVAGRSLRGTRGLDASVIETFPIMVYSEVKGHKIGKGALECAVCLNEFEDDETLRLIPKCDHVFHPECIDAWLASHTTCPVCRANLVPQPGDPVSQLTALNNTAVELDLEAQNNGSNSEPEEERSINNNAVNCQVEAQVASEVEVNNLNVTLNRNRTRGSRSGRPRKLSFLRSHSTGHSLVQPGENTDRFTLRLPVDVRKQLMNRKLNRATSLVLPRERSSRRGYRASEDGGSNRGKLDRGAKSDRWVFSMTPPFFNRASSVKSLKVAAHDGEGTSSNLPVGAMANSSRPPV</sequence>
<dbReference type="InterPro" id="IPR013083">
    <property type="entry name" value="Znf_RING/FYVE/PHD"/>
</dbReference>
<dbReference type="InterPro" id="IPR001841">
    <property type="entry name" value="Znf_RING"/>
</dbReference>
<organism evidence="13 14">
    <name type="scientific">Gossypium hirsutum</name>
    <name type="common">Upland cotton</name>
    <name type="synonym">Gossypium mexicanum</name>
    <dbReference type="NCBI Taxonomy" id="3635"/>
    <lineage>
        <taxon>Eukaryota</taxon>
        <taxon>Viridiplantae</taxon>
        <taxon>Streptophyta</taxon>
        <taxon>Embryophyta</taxon>
        <taxon>Tracheophyta</taxon>
        <taxon>Spermatophyta</taxon>
        <taxon>Magnoliopsida</taxon>
        <taxon>eudicotyledons</taxon>
        <taxon>Gunneridae</taxon>
        <taxon>Pentapetalae</taxon>
        <taxon>rosids</taxon>
        <taxon>malvids</taxon>
        <taxon>Malvales</taxon>
        <taxon>Malvaceae</taxon>
        <taxon>Malvoideae</taxon>
        <taxon>Gossypium</taxon>
    </lineage>
</organism>
<evidence type="ECO:0000313" key="13">
    <source>
        <dbReference type="Proteomes" id="UP000818029"/>
    </source>
</evidence>
<evidence type="ECO:0000256" key="3">
    <source>
        <dbReference type="ARBA" id="ARBA00012483"/>
    </source>
</evidence>
<dbReference type="SMR" id="A0A1U8HU19"/>
<dbReference type="PANTHER" id="PTHR14155:SF263">
    <property type="entry name" value="E3 UBIQUITIN-PROTEIN LIGASE ATL6"/>
    <property type="match status" value="1"/>
</dbReference>
<evidence type="ECO:0000256" key="4">
    <source>
        <dbReference type="ARBA" id="ARBA00022723"/>
    </source>
</evidence>
<dbReference type="SUPFAM" id="SSF57850">
    <property type="entry name" value="RING/U-box"/>
    <property type="match status" value="1"/>
</dbReference>
<dbReference type="PROSITE" id="PS50089">
    <property type="entry name" value="ZF_RING_2"/>
    <property type="match status" value="1"/>
</dbReference>
<dbReference type="OMA" id="RHCSDAQ"/>
<dbReference type="AlphaFoldDB" id="A0A1U8HU19"/>
<evidence type="ECO:0000256" key="8">
    <source>
        <dbReference type="ARBA" id="ARBA00024209"/>
    </source>
</evidence>
<feature type="transmembrane region" description="Helical" evidence="11">
    <location>
        <begin position="132"/>
        <end position="154"/>
    </location>
</feature>
<evidence type="ECO:0000259" key="12">
    <source>
        <dbReference type="PROSITE" id="PS50089"/>
    </source>
</evidence>
<dbReference type="GeneID" id="107887734"/>
<reference evidence="13" key="1">
    <citation type="journal article" date="2020" name="Nat. Genet.">
        <title>Genomic diversifications of five Gossypium allopolyploid species and their impact on cotton improvement.</title>
        <authorList>
            <person name="Chen Z.J."/>
            <person name="Sreedasyam A."/>
            <person name="Ando A."/>
            <person name="Song Q."/>
            <person name="De Santiago L.M."/>
            <person name="Hulse-Kemp A.M."/>
            <person name="Ding M."/>
            <person name="Ye W."/>
            <person name="Kirkbride R.C."/>
            <person name="Jenkins J."/>
            <person name="Plott C."/>
            <person name="Lovell J."/>
            <person name="Lin Y.M."/>
            <person name="Vaughn R."/>
            <person name="Liu B."/>
            <person name="Simpson S."/>
            <person name="Scheffler B.E."/>
            <person name="Wen L."/>
            <person name="Saski C.A."/>
            <person name="Grover C.E."/>
            <person name="Hu G."/>
            <person name="Conover J.L."/>
            <person name="Carlson J.W."/>
            <person name="Shu S."/>
            <person name="Boston L.B."/>
            <person name="Williams M."/>
            <person name="Peterson D.G."/>
            <person name="McGee K."/>
            <person name="Jones D.C."/>
            <person name="Wendel J.F."/>
            <person name="Stelly D.M."/>
            <person name="Grimwood J."/>
            <person name="Schmutz J."/>
        </authorList>
    </citation>
    <scope>NUCLEOTIDE SEQUENCE [LARGE SCALE GENOMIC DNA]</scope>
    <source>
        <strain evidence="13">cv. TM-1</strain>
    </source>
</reference>
<dbReference type="InterPro" id="IPR053238">
    <property type="entry name" value="RING-H2_zinc_finger"/>
</dbReference>
<protein>
    <recommendedName>
        <fullName evidence="3">RING-type E3 ubiquitin transferase</fullName>
        <ecNumber evidence="3">2.3.2.27</ecNumber>
    </recommendedName>
</protein>
<dbReference type="Pfam" id="PF13639">
    <property type="entry name" value="zf-RING_2"/>
    <property type="match status" value="1"/>
</dbReference>
<evidence type="ECO:0000256" key="7">
    <source>
        <dbReference type="ARBA" id="ARBA00022833"/>
    </source>
</evidence>
<dbReference type="EC" id="2.3.2.27" evidence="3"/>
<dbReference type="CDD" id="cd16461">
    <property type="entry name" value="RING-H2_EL5-like"/>
    <property type="match status" value="1"/>
</dbReference>
<feature type="domain" description="RING-type" evidence="12">
    <location>
        <begin position="209"/>
        <end position="251"/>
    </location>
</feature>
<evidence type="ECO:0000256" key="2">
    <source>
        <dbReference type="ARBA" id="ARBA00004906"/>
    </source>
</evidence>
<evidence type="ECO:0000313" key="14">
    <source>
        <dbReference type="RefSeq" id="XP_016667458.2"/>
    </source>
</evidence>
<keyword evidence="5 9" id="KW-0863">Zinc-finger</keyword>
<feature type="region of interest" description="Disordered" evidence="10">
    <location>
        <begin position="381"/>
        <end position="408"/>
    </location>
</feature>